<reference evidence="3" key="2">
    <citation type="submission" date="2020-04" db="EMBL/GenBank/DDBJ databases">
        <authorList>
            <person name="Alexandrino P."/>
            <person name="Mendonca T."/>
            <person name="Guaman L."/>
            <person name="Cherix J."/>
            <person name="Lozano-Sakalauskas G."/>
            <person name="Fujita A."/>
            <person name="Filho E.R."/>
            <person name="Long P."/>
            <person name="Padilla G."/>
            <person name="Taciro M.K."/>
            <person name="Gomez J.G."/>
            <person name="Silva L.F."/>
            <person name="Torres M."/>
        </authorList>
    </citation>
    <scope>NUCLEOTIDE SEQUENCE</scope>
    <source>
        <strain evidence="3">LMG 19450</strain>
    </source>
</reference>
<feature type="domain" description="Pyridoxamine 5'-phosphate oxidase N-terminal" evidence="2">
    <location>
        <begin position="43"/>
        <end position="120"/>
    </location>
</feature>
<dbReference type="AlphaFoldDB" id="A0A8T6ZMZ0"/>
<comment type="caution">
    <text evidence="3">The sequence shown here is derived from an EMBL/GenBank/DDBJ whole genome shotgun (WGS) entry which is preliminary data.</text>
</comment>
<proteinExistence type="predicted"/>
<dbReference type="OrthoDB" id="6518717at2"/>
<dbReference type="Proteomes" id="UP000030460">
    <property type="component" value="Unassembled WGS sequence"/>
</dbReference>
<evidence type="ECO:0000256" key="1">
    <source>
        <dbReference type="SAM" id="MobiDB-lite"/>
    </source>
</evidence>
<dbReference type="RefSeq" id="WP_052148518.1">
    <property type="nucleotide sequence ID" value="NZ_CADFGF010000022.1"/>
</dbReference>
<evidence type="ECO:0000313" key="3">
    <source>
        <dbReference type="EMBL" id="NLP65773.1"/>
    </source>
</evidence>
<organism evidence="3 4">
    <name type="scientific">Paraburkholderia sacchari</name>
    <dbReference type="NCBI Taxonomy" id="159450"/>
    <lineage>
        <taxon>Bacteria</taxon>
        <taxon>Pseudomonadati</taxon>
        <taxon>Pseudomonadota</taxon>
        <taxon>Betaproteobacteria</taxon>
        <taxon>Burkholderiales</taxon>
        <taxon>Burkholderiaceae</taxon>
        <taxon>Paraburkholderia</taxon>
    </lineage>
</organism>
<evidence type="ECO:0000259" key="2">
    <source>
        <dbReference type="Pfam" id="PF01243"/>
    </source>
</evidence>
<dbReference type="Gene3D" id="2.30.110.10">
    <property type="entry name" value="Electron Transport, Fmn-binding Protein, Chain A"/>
    <property type="match status" value="1"/>
</dbReference>
<gene>
    <name evidence="3" type="ORF">NH14_032480</name>
</gene>
<sequence length="176" mass="19767">MHRDETHDSAPERKHADLQHDARELPPELVSALDGGHLEARADEAFRLSTVSADGWPHGAQLSVGEVLALDARTLLVAMWPRSNTAQNMLREARLTLTLVHDGAVLEIRAQASLIAEHQTALDLSVFRLSIERVEVHRAKYAEVLSGVTFRLHEREKVMARWREQIAMLRTHAAQP</sequence>
<dbReference type="SUPFAM" id="SSF50475">
    <property type="entry name" value="FMN-binding split barrel"/>
    <property type="match status" value="1"/>
</dbReference>
<dbReference type="EMBL" id="JTDB02000018">
    <property type="protein sequence ID" value="NLP65773.1"/>
    <property type="molecule type" value="Genomic_DNA"/>
</dbReference>
<dbReference type="Pfam" id="PF01243">
    <property type="entry name" value="PNPOx_N"/>
    <property type="match status" value="1"/>
</dbReference>
<feature type="region of interest" description="Disordered" evidence="1">
    <location>
        <begin position="1"/>
        <end position="25"/>
    </location>
</feature>
<protein>
    <submittedName>
        <fullName evidence="3">Pyridoxamine 5-phosphate oxidase</fullName>
    </submittedName>
</protein>
<name>A0A8T6ZMZ0_9BURK</name>
<dbReference type="InterPro" id="IPR012349">
    <property type="entry name" value="Split_barrel_FMN-bd"/>
</dbReference>
<keyword evidence="4" id="KW-1185">Reference proteome</keyword>
<reference evidence="3" key="1">
    <citation type="journal article" date="2015" name="Genome Announc.">
        <title>Draft Genome Sequence of the Polyhydroxyalkanoate-Producing Bacterium Burkholderia sacchari LMG 19450 Isolated from Brazilian Sugarcane Plantation Soil.</title>
        <authorList>
            <person name="Alexandrino P.M."/>
            <person name="Mendonca T.T."/>
            <person name="Guaman Bautista L.P."/>
            <person name="Cherix J."/>
            <person name="Lozano-Sakalauskas G.C."/>
            <person name="Fujita A."/>
            <person name="Ramos Filho E."/>
            <person name="Long P."/>
            <person name="Padilla G."/>
            <person name="Taciro M.K."/>
            <person name="Gomez J.G."/>
            <person name="Silva L.F."/>
        </authorList>
    </citation>
    <scope>NUCLEOTIDE SEQUENCE</scope>
    <source>
        <strain evidence="3">LMG 19450</strain>
    </source>
</reference>
<dbReference type="InterPro" id="IPR011576">
    <property type="entry name" value="Pyridox_Oxase_N"/>
</dbReference>
<evidence type="ECO:0000313" key="4">
    <source>
        <dbReference type="Proteomes" id="UP000030460"/>
    </source>
</evidence>
<accession>A0A8T6ZMZ0</accession>